<protein>
    <submittedName>
        <fullName evidence="3">Transcriptional regulator, XRE family</fullName>
    </submittedName>
</protein>
<dbReference type="PANTHER" id="PTHR46797">
    <property type="entry name" value="HTH-TYPE TRANSCRIPTIONAL REGULATOR"/>
    <property type="match status" value="1"/>
</dbReference>
<dbReference type="GO" id="GO:0003677">
    <property type="term" value="F:DNA binding"/>
    <property type="evidence" value="ECO:0007669"/>
    <property type="project" value="UniProtKB-KW"/>
</dbReference>
<name>A0A5Q4Z5Y6_9BURK</name>
<dbReference type="PANTHER" id="PTHR46797:SF1">
    <property type="entry name" value="METHYLPHOSPHONATE SYNTHASE"/>
    <property type="match status" value="1"/>
</dbReference>
<gene>
    <name evidence="3" type="ORF">PDMSB3_1015</name>
</gene>
<dbReference type="SMART" id="SM00530">
    <property type="entry name" value="HTH_XRE"/>
    <property type="match status" value="2"/>
</dbReference>
<dbReference type="AlphaFoldDB" id="A0A5Q4Z5Y6"/>
<feature type="domain" description="HTH cro/C1-type" evidence="2">
    <location>
        <begin position="99"/>
        <end position="156"/>
    </location>
</feature>
<feature type="domain" description="HTH cro/C1-type" evidence="2">
    <location>
        <begin position="18"/>
        <end position="72"/>
    </location>
</feature>
<evidence type="ECO:0000256" key="1">
    <source>
        <dbReference type="ARBA" id="ARBA00023125"/>
    </source>
</evidence>
<dbReference type="Gene3D" id="1.10.260.40">
    <property type="entry name" value="lambda repressor-like DNA-binding domains"/>
    <property type="match status" value="2"/>
</dbReference>
<keyword evidence="1" id="KW-0238">DNA-binding</keyword>
<accession>A0A5Q4Z5Y6</accession>
<dbReference type="GO" id="GO:0003700">
    <property type="term" value="F:DNA-binding transcription factor activity"/>
    <property type="evidence" value="ECO:0007669"/>
    <property type="project" value="TreeGrafter"/>
</dbReference>
<dbReference type="CDD" id="cd00093">
    <property type="entry name" value="HTH_XRE"/>
    <property type="match status" value="2"/>
</dbReference>
<proteinExistence type="predicted"/>
<dbReference type="EMBL" id="LR699553">
    <property type="protein sequence ID" value="VVD27477.1"/>
    <property type="molecule type" value="Genomic_DNA"/>
</dbReference>
<sequence length="157" mass="17105">MKTTNEQMSLRERFARNLKRYRIEMGMTQEKLGSFVGADRTGISRLEQTYGNPTLERADALATALGIDVRVLMATPTDAVIEHRAPTKDVSSAAVGAKVLELRSAEGISQKELGARVGLDRNFISRVESQSGRSTPLEFASLEKLAAALSVNPVDLL</sequence>
<dbReference type="PROSITE" id="PS50943">
    <property type="entry name" value="HTH_CROC1"/>
    <property type="match status" value="2"/>
</dbReference>
<dbReference type="KEGG" id="pdio:PDMSB3_1015"/>
<dbReference type="InterPro" id="IPR001387">
    <property type="entry name" value="Cro/C1-type_HTH"/>
</dbReference>
<dbReference type="InterPro" id="IPR050807">
    <property type="entry name" value="TransReg_Diox_bact_type"/>
</dbReference>
<dbReference type="Proteomes" id="UP000325811">
    <property type="component" value="Chromosome I"/>
</dbReference>
<dbReference type="InterPro" id="IPR010982">
    <property type="entry name" value="Lambda_DNA-bd_dom_sf"/>
</dbReference>
<keyword evidence="4" id="KW-1185">Reference proteome</keyword>
<dbReference type="SUPFAM" id="SSF47413">
    <property type="entry name" value="lambda repressor-like DNA-binding domains"/>
    <property type="match status" value="2"/>
</dbReference>
<reference evidence="3 4" key="1">
    <citation type="submission" date="2019-08" db="EMBL/GenBank/DDBJ databases">
        <authorList>
            <person name="Herpell B J."/>
        </authorList>
    </citation>
    <scope>NUCLEOTIDE SEQUENCE [LARGE SCALE GENOMIC DNA]</scope>
    <source>
        <strain evidence="4">Msb3</strain>
    </source>
</reference>
<evidence type="ECO:0000259" key="2">
    <source>
        <dbReference type="PROSITE" id="PS50943"/>
    </source>
</evidence>
<evidence type="ECO:0000313" key="3">
    <source>
        <dbReference type="EMBL" id="VVD27477.1"/>
    </source>
</evidence>
<dbReference type="Pfam" id="PF13560">
    <property type="entry name" value="HTH_31"/>
    <property type="match status" value="1"/>
</dbReference>
<dbReference type="GO" id="GO:0005829">
    <property type="term" value="C:cytosol"/>
    <property type="evidence" value="ECO:0007669"/>
    <property type="project" value="TreeGrafter"/>
</dbReference>
<evidence type="ECO:0000313" key="4">
    <source>
        <dbReference type="Proteomes" id="UP000325811"/>
    </source>
</evidence>
<dbReference type="RefSeq" id="WP_165185125.1">
    <property type="nucleotide sequence ID" value="NZ_LR699553.1"/>
</dbReference>
<organism evidence="3 4">
    <name type="scientific">Paraburkholderia dioscoreae</name>
    <dbReference type="NCBI Taxonomy" id="2604047"/>
    <lineage>
        <taxon>Bacteria</taxon>
        <taxon>Pseudomonadati</taxon>
        <taxon>Pseudomonadota</taxon>
        <taxon>Betaproteobacteria</taxon>
        <taxon>Burkholderiales</taxon>
        <taxon>Burkholderiaceae</taxon>
        <taxon>Paraburkholderia</taxon>
    </lineage>
</organism>
<dbReference type="Pfam" id="PF01381">
    <property type="entry name" value="HTH_3"/>
    <property type="match status" value="1"/>
</dbReference>